<evidence type="ECO:0000259" key="1">
    <source>
        <dbReference type="Pfam" id="PF13338"/>
    </source>
</evidence>
<dbReference type="Proteomes" id="UP000518206">
    <property type="component" value="Unassembled WGS sequence"/>
</dbReference>
<comment type="caution">
    <text evidence="2">The sequence shown here is derived from an EMBL/GenBank/DDBJ whole genome shotgun (WGS) entry which is preliminary data.</text>
</comment>
<dbReference type="InterPro" id="IPR025159">
    <property type="entry name" value="AbiEi_N"/>
</dbReference>
<evidence type="ECO:0000313" key="2">
    <source>
        <dbReference type="EMBL" id="MBB2925561.1"/>
    </source>
</evidence>
<accession>A0A7W4UK01</accession>
<reference evidence="2 3" key="2">
    <citation type="submission" date="2020-08" db="EMBL/GenBank/DDBJ databases">
        <authorList>
            <person name="Partida-Martinez L."/>
            <person name="Huntemann M."/>
            <person name="Clum A."/>
            <person name="Wang J."/>
            <person name="Palaniappan K."/>
            <person name="Ritter S."/>
            <person name="Chen I.-M."/>
            <person name="Stamatis D."/>
            <person name="Reddy T."/>
            <person name="O'Malley R."/>
            <person name="Daum C."/>
            <person name="Shapiro N."/>
            <person name="Ivanova N."/>
            <person name="Kyrpides N."/>
            <person name="Woyke T."/>
        </authorList>
    </citation>
    <scope>NUCLEOTIDE SEQUENCE [LARGE SCALE GENOMIC DNA]</scope>
    <source>
        <strain evidence="2 3">RAS26</strain>
    </source>
</reference>
<evidence type="ECO:0000313" key="3">
    <source>
        <dbReference type="Proteomes" id="UP000518206"/>
    </source>
</evidence>
<gene>
    <name evidence="2" type="ORF">FHR80_004508</name>
</gene>
<organism evidence="2 3">
    <name type="scientific">Cellulomonas cellasea</name>
    <dbReference type="NCBI Taxonomy" id="43670"/>
    <lineage>
        <taxon>Bacteria</taxon>
        <taxon>Bacillati</taxon>
        <taxon>Actinomycetota</taxon>
        <taxon>Actinomycetes</taxon>
        <taxon>Micrococcales</taxon>
        <taxon>Cellulomonadaceae</taxon>
        <taxon>Cellulomonas</taxon>
    </lineage>
</organism>
<dbReference type="RefSeq" id="WP_183298271.1">
    <property type="nucleotide sequence ID" value="NZ_JACHVX010000012.1"/>
</dbReference>
<feature type="domain" description="AbiEi antitoxin N-terminal" evidence="1">
    <location>
        <begin position="11"/>
        <end position="56"/>
    </location>
</feature>
<name>A0A7W4UK01_9CELL</name>
<reference evidence="2 3" key="1">
    <citation type="submission" date="2020-08" db="EMBL/GenBank/DDBJ databases">
        <title>The Agave Microbiome: Exploring the role of microbial communities in plant adaptations to desert environments.</title>
        <authorList>
            <person name="Partida-Martinez L.P."/>
        </authorList>
    </citation>
    <scope>NUCLEOTIDE SEQUENCE [LARGE SCALE GENOMIC DNA]</scope>
    <source>
        <strain evidence="2 3">RAS26</strain>
    </source>
</reference>
<protein>
    <recommendedName>
        <fullName evidence="1">AbiEi antitoxin N-terminal domain-containing protein</fullName>
    </recommendedName>
</protein>
<dbReference type="AlphaFoldDB" id="A0A7W4UK01"/>
<dbReference type="EMBL" id="JACHVX010000012">
    <property type="protein sequence ID" value="MBB2925561.1"/>
    <property type="molecule type" value="Genomic_DNA"/>
</dbReference>
<dbReference type="Pfam" id="PF13338">
    <property type="entry name" value="AbiEi_4"/>
    <property type="match status" value="1"/>
</dbReference>
<proteinExistence type="predicted"/>
<sequence>MPSSAHVVAAVSQLASGQWGLLTTAQATREGITRLQLARLTDADILERVDRGVYAMTSSPIEHRTLRAAWLALDPSRTAEERLADPIAAGVVSHTSAAGLHRLGDLLDDEPEITLPHRKQTRRGIRLHRLNLASSDVTLVDGIPTTTEERTVADLLRDGHDPEHIAQIIGQGARRGVINLTDLAVQVEPSARRYEQPDGRALVEHLLDLVGLSPAALARDLATSTTGRELVAAGHYAGALSAFSALSESFAPQLDMARLLGMDKLATNALAGIDVGWIASLSNIVGSFAPQLDTARLLGMDKLATNALAGIDVGRIAALSDIVGPQLESMRAITDSPAFRAVIEAAQDPSVRFVEQLLNSDAVRLARDATAATRSEDPEGDE</sequence>